<keyword evidence="2" id="KW-0547">Nucleotide-binding</keyword>
<dbReference type="InterPro" id="IPR027417">
    <property type="entry name" value="P-loop_NTPase"/>
</dbReference>
<evidence type="ECO:0000259" key="4">
    <source>
        <dbReference type="PROSITE" id="PS50893"/>
    </source>
</evidence>
<dbReference type="GO" id="GO:0016887">
    <property type="term" value="F:ATP hydrolysis activity"/>
    <property type="evidence" value="ECO:0007669"/>
    <property type="project" value="InterPro"/>
</dbReference>
<evidence type="ECO:0000256" key="1">
    <source>
        <dbReference type="ARBA" id="ARBA00022448"/>
    </source>
</evidence>
<organism evidence="5">
    <name type="scientific">hydrothermal vent metagenome</name>
    <dbReference type="NCBI Taxonomy" id="652676"/>
    <lineage>
        <taxon>unclassified sequences</taxon>
        <taxon>metagenomes</taxon>
        <taxon>ecological metagenomes</taxon>
    </lineage>
</organism>
<name>A0A3B1BHW4_9ZZZZ</name>
<dbReference type="InterPro" id="IPR017871">
    <property type="entry name" value="ABC_transporter-like_CS"/>
</dbReference>
<dbReference type="GO" id="GO:0005524">
    <property type="term" value="F:ATP binding"/>
    <property type="evidence" value="ECO:0007669"/>
    <property type="project" value="UniProtKB-KW"/>
</dbReference>
<dbReference type="AlphaFoldDB" id="A0A3B1BHW4"/>
<evidence type="ECO:0000256" key="3">
    <source>
        <dbReference type="ARBA" id="ARBA00022840"/>
    </source>
</evidence>
<dbReference type="InterPro" id="IPR003593">
    <property type="entry name" value="AAA+_ATPase"/>
</dbReference>
<feature type="domain" description="ABC transporter" evidence="4">
    <location>
        <begin position="4"/>
        <end position="247"/>
    </location>
</feature>
<dbReference type="CDD" id="cd03293">
    <property type="entry name" value="ABC_NrtD_SsuB_transporters"/>
    <property type="match status" value="1"/>
</dbReference>
<accession>A0A3B1BHW4</accession>
<dbReference type="SMART" id="SM00382">
    <property type="entry name" value="AAA"/>
    <property type="match status" value="1"/>
</dbReference>
<gene>
    <name evidence="5" type="ORF">MNBD_GAMMA26-1834</name>
</gene>
<dbReference type="PANTHER" id="PTHR42788">
    <property type="entry name" value="TAURINE IMPORT ATP-BINDING PROTEIN-RELATED"/>
    <property type="match status" value="1"/>
</dbReference>
<dbReference type="InterPro" id="IPR050166">
    <property type="entry name" value="ABC_transporter_ATP-bind"/>
</dbReference>
<dbReference type="SUPFAM" id="SSF52540">
    <property type="entry name" value="P-loop containing nucleoside triphosphate hydrolases"/>
    <property type="match status" value="1"/>
</dbReference>
<proteinExistence type="predicted"/>
<keyword evidence="1" id="KW-0813">Transport</keyword>
<evidence type="ECO:0000256" key="2">
    <source>
        <dbReference type="ARBA" id="ARBA00022741"/>
    </source>
</evidence>
<dbReference type="PANTHER" id="PTHR42788:SF13">
    <property type="entry name" value="ALIPHATIC SULFONATES IMPORT ATP-BINDING PROTEIN SSUB"/>
    <property type="match status" value="1"/>
</dbReference>
<dbReference type="Pfam" id="PF00005">
    <property type="entry name" value="ABC_tran"/>
    <property type="match status" value="1"/>
</dbReference>
<dbReference type="EMBL" id="UOFX01000080">
    <property type="protein sequence ID" value="VAX11008.1"/>
    <property type="molecule type" value="Genomic_DNA"/>
</dbReference>
<protein>
    <submittedName>
        <fullName evidence="5">ABC-type nitrate/sulfonate/bicarbonate transport system, ATPase component</fullName>
    </submittedName>
</protein>
<sequence>MSKITVKDLGKQYIERRSQGRNASTAASDGNRNMVLSGVNLEIEEGEMVCILGASGVGKSTLLRILAGHDNATSGEVLFNGRTITGPSSDNIYVYQQDGLLPWYTVWKNVEIGLRHIEDEDEKDSRIQEYIDLVGLKGFDNYYPHQLSGGMQRRAELARAMVINPDVLFMDEPFTGLDYLSHLKIREEVINMHSYYQKTTLMVTHFIDDALIMADRIVVLGERPAKVVMSVKLDFSRPRNIAKDKDLSEFRDQIFLMLGVSYVA</sequence>
<keyword evidence="3" id="KW-0067">ATP-binding</keyword>
<reference evidence="5" key="1">
    <citation type="submission" date="2018-06" db="EMBL/GenBank/DDBJ databases">
        <authorList>
            <person name="Zhirakovskaya E."/>
        </authorList>
    </citation>
    <scope>NUCLEOTIDE SEQUENCE</scope>
</reference>
<dbReference type="InterPro" id="IPR003439">
    <property type="entry name" value="ABC_transporter-like_ATP-bd"/>
</dbReference>
<dbReference type="PROSITE" id="PS00211">
    <property type="entry name" value="ABC_TRANSPORTER_1"/>
    <property type="match status" value="1"/>
</dbReference>
<dbReference type="Gene3D" id="3.40.50.300">
    <property type="entry name" value="P-loop containing nucleotide triphosphate hydrolases"/>
    <property type="match status" value="1"/>
</dbReference>
<evidence type="ECO:0000313" key="5">
    <source>
        <dbReference type="EMBL" id="VAX11008.1"/>
    </source>
</evidence>
<dbReference type="PROSITE" id="PS50893">
    <property type="entry name" value="ABC_TRANSPORTER_2"/>
    <property type="match status" value="1"/>
</dbReference>